<evidence type="ECO:0000256" key="1">
    <source>
        <dbReference type="SAM" id="Phobius"/>
    </source>
</evidence>
<evidence type="ECO:0000313" key="4">
    <source>
        <dbReference type="Proteomes" id="UP001370348"/>
    </source>
</evidence>
<feature type="transmembrane region" description="Helical" evidence="1">
    <location>
        <begin position="6"/>
        <end position="25"/>
    </location>
</feature>
<keyword evidence="4" id="KW-1185">Reference proteome</keyword>
<dbReference type="InterPro" id="IPR058058">
    <property type="entry name" value="CBU_0592-like"/>
</dbReference>
<evidence type="ECO:0000259" key="2">
    <source>
        <dbReference type="Pfam" id="PF26604"/>
    </source>
</evidence>
<feature type="transmembrane region" description="Helical" evidence="1">
    <location>
        <begin position="63"/>
        <end position="84"/>
    </location>
</feature>
<dbReference type="EMBL" id="CP089984">
    <property type="protein sequence ID" value="WXB17435.1"/>
    <property type="molecule type" value="Genomic_DNA"/>
</dbReference>
<dbReference type="Pfam" id="PF26604">
    <property type="entry name" value="CBU_0592"/>
    <property type="match status" value="1"/>
</dbReference>
<sequence>MSTTIAVIGWLSAAILLSAYALVSMRKLESDGATYQVLNIVGSVGLATNSAAMGAWPSVVTNLIWIAIGLVAFARIIPSLLRGWHLRGLAGIRRGSDRSSA</sequence>
<feature type="transmembrane region" description="Helical" evidence="1">
    <location>
        <begin position="37"/>
        <end position="57"/>
    </location>
</feature>
<reference evidence="3 4" key="1">
    <citation type="submission" date="2021-12" db="EMBL/GenBank/DDBJ databases">
        <title>Discovery of the Pendulisporaceae a myxobacterial family with distinct sporulation behavior and unique specialized metabolism.</title>
        <authorList>
            <person name="Garcia R."/>
            <person name="Popoff A."/>
            <person name="Bader C.D."/>
            <person name="Loehr J."/>
            <person name="Walesch S."/>
            <person name="Walt C."/>
            <person name="Boldt J."/>
            <person name="Bunk B."/>
            <person name="Haeckl F.J.F.P.J."/>
            <person name="Gunesch A.P."/>
            <person name="Birkelbach J."/>
            <person name="Nuebel U."/>
            <person name="Pietschmann T."/>
            <person name="Bach T."/>
            <person name="Mueller R."/>
        </authorList>
    </citation>
    <scope>NUCLEOTIDE SEQUENCE [LARGE SCALE GENOMIC DNA]</scope>
    <source>
        <strain evidence="3 4">MSr11954</strain>
    </source>
</reference>
<proteinExistence type="predicted"/>
<organism evidence="3 4">
    <name type="scientific">Pendulispora albinea</name>
    <dbReference type="NCBI Taxonomy" id="2741071"/>
    <lineage>
        <taxon>Bacteria</taxon>
        <taxon>Pseudomonadati</taxon>
        <taxon>Myxococcota</taxon>
        <taxon>Myxococcia</taxon>
        <taxon>Myxococcales</taxon>
        <taxon>Sorangiineae</taxon>
        <taxon>Pendulisporaceae</taxon>
        <taxon>Pendulispora</taxon>
    </lineage>
</organism>
<protein>
    <recommendedName>
        <fullName evidence="2">CBU-0592-like domain-containing protein</fullName>
    </recommendedName>
</protein>
<gene>
    <name evidence="3" type="ORF">LZC94_09155</name>
</gene>
<feature type="domain" description="CBU-0592-like" evidence="2">
    <location>
        <begin position="6"/>
        <end position="77"/>
    </location>
</feature>
<dbReference type="RefSeq" id="WP_394827069.1">
    <property type="nucleotide sequence ID" value="NZ_CP089984.1"/>
</dbReference>
<evidence type="ECO:0000313" key="3">
    <source>
        <dbReference type="EMBL" id="WXB17435.1"/>
    </source>
</evidence>
<dbReference type="NCBIfam" id="NF047864">
    <property type="entry name" value="CBU_0592_membra"/>
    <property type="match status" value="1"/>
</dbReference>
<name>A0ABZ2M3A5_9BACT</name>
<dbReference type="Proteomes" id="UP001370348">
    <property type="component" value="Chromosome"/>
</dbReference>
<accession>A0ABZ2M3A5</accession>
<keyword evidence="1" id="KW-0472">Membrane</keyword>
<keyword evidence="1" id="KW-1133">Transmembrane helix</keyword>
<keyword evidence="1" id="KW-0812">Transmembrane</keyword>